<name>A0A914RJS0_PAREQ</name>
<evidence type="ECO:0000313" key="2">
    <source>
        <dbReference type="WBParaSite" id="PEQ_0000671201-mRNA-1"/>
    </source>
</evidence>
<dbReference type="AlphaFoldDB" id="A0A914RJS0"/>
<evidence type="ECO:0000313" key="1">
    <source>
        <dbReference type="Proteomes" id="UP000887564"/>
    </source>
</evidence>
<proteinExistence type="predicted"/>
<keyword evidence="1" id="KW-1185">Reference proteome</keyword>
<reference evidence="2" key="1">
    <citation type="submission" date="2022-11" db="UniProtKB">
        <authorList>
            <consortium name="WormBaseParasite"/>
        </authorList>
    </citation>
    <scope>IDENTIFICATION</scope>
</reference>
<sequence length="161" mass="18527">MPVSFVGCDHRACAGEQTPTQNSGDSKVPSYEPPFPRFDLECYRKIVDCGVFGLEYLIAALMTRGAIVKDQILVSAKKRDEFVDLIVRRFRENKELTLESLERLLNVVDETKQTPSLLISFEKIRNALLSQKDILEEIYRESKRDGYQRVRKVPLFHVTFG</sequence>
<dbReference type="WBParaSite" id="PEQ_0000671201-mRNA-1">
    <property type="protein sequence ID" value="PEQ_0000671201-mRNA-1"/>
    <property type="gene ID" value="PEQ_0000671201"/>
</dbReference>
<protein>
    <submittedName>
        <fullName evidence="2">Uncharacterized protein</fullName>
    </submittedName>
</protein>
<organism evidence="1 2">
    <name type="scientific">Parascaris equorum</name>
    <name type="common">Equine roundworm</name>
    <dbReference type="NCBI Taxonomy" id="6256"/>
    <lineage>
        <taxon>Eukaryota</taxon>
        <taxon>Metazoa</taxon>
        <taxon>Ecdysozoa</taxon>
        <taxon>Nematoda</taxon>
        <taxon>Chromadorea</taxon>
        <taxon>Rhabditida</taxon>
        <taxon>Spirurina</taxon>
        <taxon>Ascaridomorpha</taxon>
        <taxon>Ascaridoidea</taxon>
        <taxon>Ascarididae</taxon>
        <taxon>Parascaris</taxon>
    </lineage>
</organism>
<accession>A0A914RJS0</accession>
<dbReference type="Proteomes" id="UP000887564">
    <property type="component" value="Unplaced"/>
</dbReference>